<keyword evidence="1" id="KW-0732">Signal</keyword>
<reference evidence="2" key="3">
    <citation type="submission" date="2010-09" db="EMBL/GenBank/DDBJ databases">
        <title>Annotation of Gaeumannomyces graminis var. tritici R3-111a-1.</title>
        <authorList>
            <consortium name="The Broad Institute Genome Sequencing Platform"/>
            <person name="Ma L.-J."/>
            <person name="Dead R."/>
            <person name="Young S.K."/>
            <person name="Zeng Q."/>
            <person name="Gargeya S."/>
            <person name="Fitzgerald M."/>
            <person name="Haas B."/>
            <person name="Abouelleil A."/>
            <person name="Alvarado L."/>
            <person name="Arachchi H.M."/>
            <person name="Berlin A."/>
            <person name="Brown A."/>
            <person name="Chapman S.B."/>
            <person name="Chen Z."/>
            <person name="Dunbar C."/>
            <person name="Freedman E."/>
            <person name="Gearin G."/>
            <person name="Gellesch M."/>
            <person name="Goldberg J."/>
            <person name="Griggs A."/>
            <person name="Gujja S."/>
            <person name="Heiman D."/>
            <person name="Howarth C."/>
            <person name="Larson L."/>
            <person name="Lui A."/>
            <person name="MacDonald P.J.P."/>
            <person name="Mehta T."/>
            <person name="Montmayeur A."/>
            <person name="Murphy C."/>
            <person name="Neiman D."/>
            <person name="Pearson M."/>
            <person name="Priest M."/>
            <person name="Roberts A."/>
            <person name="Saif S."/>
            <person name="Shea T."/>
            <person name="Shenoy N."/>
            <person name="Sisk P."/>
            <person name="Stolte C."/>
            <person name="Sykes S."/>
            <person name="Yandava C."/>
            <person name="Wortman J."/>
            <person name="Nusbaum C."/>
            <person name="Birren B."/>
        </authorList>
    </citation>
    <scope>NUCLEOTIDE SEQUENCE</scope>
    <source>
        <strain evidence="2">R3-111a-1</strain>
    </source>
</reference>
<protein>
    <recommendedName>
        <fullName evidence="5">Capsid protein</fullName>
    </recommendedName>
</protein>
<dbReference type="OrthoDB" id="5235399at2759"/>
<sequence>MALLTSTLTWSRTFASRLLLLTGSRTWEKSKTKRTRQKQDLGQTDALLSAEENVAVVHINAPKIENRKVPTHIAILQDSVYHLGISPISRPVVSTYVPTAINMFTMLYYTSDQLAENPHLHERLPEFFSPALNLYYSHAVYFQILRARAAAGSVVLTRTEKRIIINYERIAPTESWPIAVPLIGFVALGAYRPSDPYYSSWVVPTFPDLSKFGEGNGLKDLHPVTRMLRLPLVPAYQKLGYMYANSLTCYHDGALTPSSDQPFVGIHPNADVDAVHCLTLNTCWNLPSEASQDYANIKTTVKQKRLRRQGIPDVPNNNTLKTTERFLGFDSGTSFDWMKHCLLWQGLRTSFALIRPTSPPSHPPRLWVDLTVDFYGFSKTDRGMADAKLGVATATNAEFSDGYFPKGVSNANSSRSGPFFAAPFLSEGADEADLARSYPISPSKNFDHTVYKSVIH</sequence>
<evidence type="ECO:0000256" key="1">
    <source>
        <dbReference type="SAM" id="SignalP"/>
    </source>
</evidence>
<dbReference type="EnsemblFungi" id="EJT74405">
    <property type="protein sequence ID" value="EJT74405"/>
    <property type="gene ID" value="GGTG_08246"/>
</dbReference>
<evidence type="ECO:0000313" key="3">
    <source>
        <dbReference type="EnsemblFungi" id="EJT74405"/>
    </source>
</evidence>
<dbReference type="AlphaFoldDB" id="J3P409"/>
<feature type="signal peptide" evidence="1">
    <location>
        <begin position="1"/>
        <end position="15"/>
    </location>
</feature>
<feature type="chain" id="PRO_5015094878" description="Capsid protein" evidence="1">
    <location>
        <begin position="16"/>
        <end position="456"/>
    </location>
</feature>
<dbReference type="VEuPathDB" id="FungiDB:GGTG_08246"/>
<reference evidence="3" key="4">
    <citation type="journal article" date="2015" name="G3 (Bethesda)">
        <title>Genome sequences of three phytopathogenic species of the Magnaporthaceae family of fungi.</title>
        <authorList>
            <person name="Okagaki L.H."/>
            <person name="Nunes C.C."/>
            <person name="Sailsbery J."/>
            <person name="Clay B."/>
            <person name="Brown D."/>
            <person name="John T."/>
            <person name="Oh Y."/>
            <person name="Young N."/>
            <person name="Fitzgerald M."/>
            <person name="Haas B.J."/>
            <person name="Zeng Q."/>
            <person name="Young S."/>
            <person name="Adiconis X."/>
            <person name="Fan L."/>
            <person name="Levin J.Z."/>
            <person name="Mitchell T.K."/>
            <person name="Okubara P.A."/>
            <person name="Farman M.L."/>
            <person name="Kohn L.M."/>
            <person name="Birren B."/>
            <person name="Ma L.-J."/>
            <person name="Dean R.A."/>
        </authorList>
    </citation>
    <scope>NUCLEOTIDE SEQUENCE</scope>
    <source>
        <strain evidence="3">R3-111a-1</strain>
    </source>
</reference>
<reference evidence="3" key="5">
    <citation type="submission" date="2018-04" db="UniProtKB">
        <authorList>
            <consortium name="EnsemblFungi"/>
        </authorList>
    </citation>
    <scope>IDENTIFICATION</scope>
    <source>
        <strain evidence="3">R3-111a-1</strain>
    </source>
</reference>
<reference evidence="2" key="2">
    <citation type="submission" date="2010-07" db="EMBL/GenBank/DDBJ databases">
        <authorList>
            <consortium name="The Broad Institute Genome Sequencing Platform"/>
            <consortium name="Broad Institute Genome Sequencing Center for Infectious Disease"/>
            <person name="Ma L.-J."/>
            <person name="Dead R."/>
            <person name="Young S."/>
            <person name="Zeng Q."/>
            <person name="Koehrsen M."/>
            <person name="Alvarado L."/>
            <person name="Berlin A."/>
            <person name="Chapman S.B."/>
            <person name="Chen Z."/>
            <person name="Freedman E."/>
            <person name="Gellesch M."/>
            <person name="Goldberg J."/>
            <person name="Griggs A."/>
            <person name="Gujja S."/>
            <person name="Heilman E.R."/>
            <person name="Heiman D."/>
            <person name="Hepburn T."/>
            <person name="Howarth C."/>
            <person name="Jen D."/>
            <person name="Larson L."/>
            <person name="Mehta T."/>
            <person name="Neiman D."/>
            <person name="Pearson M."/>
            <person name="Roberts A."/>
            <person name="Saif S."/>
            <person name="Shea T."/>
            <person name="Shenoy N."/>
            <person name="Sisk P."/>
            <person name="Stolte C."/>
            <person name="Sykes S."/>
            <person name="Walk T."/>
            <person name="White J."/>
            <person name="Yandava C."/>
            <person name="Haas B."/>
            <person name="Nusbaum C."/>
            <person name="Birren B."/>
        </authorList>
    </citation>
    <scope>NUCLEOTIDE SEQUENCE</scope>
    <source>
        <strain evidence="2">R3-111a-1</strain>
    </source>
</reference>
<proteinExistence type="predicted"/>
<dbReference type="GeneID" id="20348704"/>
<reference evidence="4" key="1">
    <citation type="submission" date="2010-07" db="EMBL/GenBank/DDBJ databases">
        <title>The genome sequence of Gaeumannomyces graminis var. tritici strain R3-111a-1.</title>
        <authorList>
            <consortium name="The Broad Institute Genome Sequencing Platform"/>
            <person name="Ma L.-J."/>
            <person name="Dead R."/>
            <person name="Young S."/>
            <person name="Zeng Q."/>
            <person name="Koehrsen M."/>
            <person name="Alvarado L."/>
            <person name="Berlin A."/>
            <person name="Chapman S.B."/>
            <person name="Chen Z."/>
            <person name="Freedman E."/>
            <person name="Gellesch M."/>
            <person name="Goldberg J."/>
            <person name="Griggs A."/>
            <person name="Gujja S."/>
            <person name="Heilman E.R."/>
            <person name="Heiman D."/>
            <person name="Hepburn T."/>
            <person name="Howarth C."/>
            <person name="Jen D."/>
            <person name="Larson L."/>
            <person name="Mehta T."/>
            <person name="Neiman D."/>
            <person name="Pearson M."/>
            <person name="Roberts A."/>
            <person name="Saif S."/>
            <person name="Shea T."/>
            <person name="Shenoy N."/>
            <person name="Sisk P."/>
            <person name="Stolte C."/>
            <person name="Sykes S."/>
            <person name="Walk T."/>
            <person name="White J."/>
            <person name="Yandava C."/>
            <person name="Haas B."/>
            <person name="Nusbaum C."/>
            <person name="Birren B."/>
        </authorList>
    </citation>
    <scope>NUCLEOTIDE SEQUENCE [LARGE SCALE GENOMIC DNA]</scope>
    <source>
        <strain evidence="4">R3-111a-1</strain>
    </source>
</reference>
<dbReference type="EMBL" id="GL385398">
    <property type="protein sequence ID" value="EJT74405.1"/>
    <property type="molecule type" value="Genomic_DNA"/>
</dbReference>
<dbReference type="RefSeq" id="XP_009224349.1">
    <property type="nucleotide sequence ID" value="XM_009226085.1"/>
</dbReference>
<evidence type="ECO:0000313" key="4">
    <source>
        <dbReference type="Proteomes" id="UP000006039"/>
    </source>
</evidence>
<gene>
    <name evidence="3" type="primary">20348704</name>
    <name evidence="2" type="ORF">GGTG_08246</name>
</gene>
<accession>J3P409</accession>
<dbReference type="HOGENOM" id="CLU_599983_0_0_1"/>
<name>J3P409_GAET3</name>
<evidence type="ECO:0008006" key="5">
    <source>
        <dbReference type="Google" id="ProtNLM"/>
    </source>
</evidence>
<dbReference type="Proteomes" id="UP000006039">
    <property type="component" value="Unassembled WGS sequence"/>
</dbReference>
<keyword evidence="4" id="KW-1185">Reference proteome</keyword>
<organism evidence="2">
    <name type="scientific">Gaeumannomyces tritici (strain R3-111a-1)</name>
    <name type="common">Wheat and barley take-all root rot fungus</name>
    <name type="synonym">Gaeumannomyces graminis var. tritici</name>
    <dbReference type="NCBI Taxonomy" id="644352"/>
    <lineage>
        <taxon>Eukaryota</taxon>
        <taxon>Fungi</taxon>
        <taxon>Dikarya</taxon>
        <taxon>Ascomycota</taxon>
        <taxon>Pezizomycotina</taxon>
        <taxon>Sordariomycetes</taxon>
        <taxon>Sordariomycetidae</taxon>
        <taxon>Magnaporthales</taxon>
        <taxon>Magnaporthaceae</taxon>
        <taxon>Gaeumannomyces</taxon>
    </lineage>
</organism>
<evidence type="ECO:0000313" key="2">
    <source>
        <dbReference type="EMBL" id="EJT74405.1"/>
    </source>
</evidence>